<proteinExistence type="predicted"/>
<sequence length="142" mass="15749">MQQWWPCPGSHSSHPPDHGAIPAGVPAGMLPPWDVLHDRNTWWASKATPKERRARSSLIKLTTPSSRRMSGCIPQLGKIPGLCKGKTHCCIDPILEKGPARAWLDSWEQRARVVVAMPHPSPLLVMPSTFPSLFHVFKPVVL</sequence>
<gene>
    <name evidence="2" type="ORF">mRhiFer1_008922</name>
</gene>
<organism evidence="2 3">
    <name type="scientific">Rhinolophus ferrumequinum</name>
    <name type="common">Greater horseshoe bat</name>
    <dbReference type="NCBI Taxonomy" id="59479"/>
    <lineage>
        <taxon>Eukaryota</taxon>
        <taxon>Metazoa</taxon>
        <taxon>Chordata</taxon>
        <taxon>Craniata</taxon>
        <taxon>Vertebrata</taxon>
        <taxon>Euteleostomi</taxon>
        <taxon>Mammalia</taxon>
        <taxon>Eutheria</taxon>
        <taxon>Laurasiatheria</taxon>
        <taxon>Chiroptera</taxon>
        <taxon>Yinpterochiroptera</taxon>
        <taxon>Rhinolophoidea</taxon>
        <taxon>Rhinolophidae</taxon>
        <taxon>Rhinolophinae</taxon>
        <taxon>Rhinolophus</taxon>
    </lineage>
</organism>
<accession>A0A7J7TEA0</accession>
<dbReference type="Proteomes" id="UP000585614">
    <property type="component" value="Unassembled WGS sequence"/>
</dbReference>
<evidence type="ECO:0000313" key="2">
    <source>
        <dbReference type="EMBL" id="KAF6298872.1"/>
    </source>
</evidence>
<feature type="region of interest" description="Disordered" evidence="1">
    <location>
        <begin position="1"/>
        <end position="24"/>
    </location>
</feature>
<protein>
    <submittedName>
        <fullName evidence="2">Uncharacterized protein</fullName>
    </submittedName>
</protein>
<reference evidence="2 3" key="1">
    <citation type="journal article" date="2020" name="Nature">
        <title>Six reference-quality genomes reveal evolution of bat adaptations.</title>
        <authorList>
            <person name="Jebb D."/>
            <person name="Huang Z."/>
            <person name="Pippel M."/>
            <person name="Hughes G.M."/>
            <person name="Lavrichenko K."/>
            <person name="Devanna P."/>
            <person name="Winkler S."/>
            <person name="Jermiin L.S."/>
            <person name="Skirmuntt E.C."/>
            <person name="Katzourakis A."/>
            <person name="Burkitt-Gray L."/>
            <person name="Ray D.A."/>
            <person name="Sullivan K.A.M."/>
            <person name="Roscito J.G."/>
            <person name="Kirilenko B.M."/>
            <person name="Davalos L.M."/>
            <person name="Corthals A.P."/>
            <person name="Power M.L."/>
            <person name="Jones G."/>
            <person name="Ransome R.D."/>
            <person name="Dechmann D.K.N."/>
            <person name="Locatelli A.G."/>
            <person name="Puechmaille S.J."/>
            <person name="Fedrigo O."/>
            <person name="Jarvis E.D."/>
            <person name="Hiller M."/>
            <person name="Vernes S.C."/>
            <person name="Myers E.W."/>
            <person name="Teeling E.C."/>
        </authorList>
    </citation>
    <scope>NUCLEOTIDE SEQUENCE [LARGE SCALE GENOMIC DNA]</scope>
    <source>
        <strain evidence="2">MRhiFer1</strain>
        <tissue evidence="2">Lung</tissue>
    </source>
</reference>
<name>A0A7J7TEA0_RHIFE</name>
<dbReference type="AlphaFoldDB" id="A0A7J7TEA0"/>
<evidence type="ECO:0000256" key="1">
    <source>
        <dbReference type="SAM" id="MobiDB-lite"/>
    </source>
</evidence>
<evidence type="ECO:0000313" key="3">
    <source>
        <dbReference type="Proteomes" id="UP000585614"/>
    </source>
</evidence>
<comment type="caution">
    <text evidence="2">The sequence shown here is derived from an EMBL/GenBank/DDBJ whole genome shotgun (WGS) entry which is preliminary data.</text>
</comment>
<dbReference type="EMBL" id="JACAGC010000020">
    <property type="protein sequence ID" value="KAF6298872.1"/>
    <property type="molecule type" value="Genomic_DNA"/>
</dbReference>